<evidence type="ECO:0000259" key="11">
    <source>
        <dbReference type="Pfam" id="PF14932"/>
    </source>
</evidence>
<evidence type="ECO:0000256" key="2">
    <source>
        <dbReference type="ARBA" id="ARBA00009645"/>
    </source>
</evidence>
<proteinExistence type="inferred from homology"/>
<accession>A0A6I8UWA5</accession>
<protein>
    <submittedName>
        <fullName evidence="13">Augmin complex subunit dgt3</fullName>
    </submittedName>
</protein>
<dbReference type="KEGG" id="dpo:4805508"/>
<dbReference type="Pfam" id="PF14932">
    <property type="entry name" value="HAUS-augmin3"/>
    <property type="match status" value="1"/>
</dbReference>
<keyword evidence="7 10" id="KW-0175">Coiled coil</keyword>
<evidence type="ECO:0000256" key="3">
    <source>
        <dbReference type="ARBA" id="ARBA00022490"/>
    </source>
</evidence>
<organism evidence="12 13">
    <name type="scientific">Drosophila pseudoobscura pseudoobscura</name>
    <name type="common">Fruit fly</name>
    <dbReference type="NCBI Taxonomy" id="46245"/>
    <lineage>
        <taxon>Eukaryota</taxon>
        <taxon>Metazoa</taxon>
        <taxon>Ecdysozoa</taxon>
        <taxon>Arthropoda</taxon>
        <taxon>Hexapoda</taxon>
        <taxon>Insecta</taxon>
        <taxon>Pterygota</taxon>
        <taxon>Neoptera</taxon>
        <taxon>Endopterygota</taxon>
        <taxon>Diptera</taxon>
        <taxon>Brachycera</taxon>
        <taxon>Muscomorpha</taxon>
        <taxon>Ephydroidea</taxon>
        <taxon>Drosophilidae</taxon>
        <taxon>Drosophila</taxon>
        <taxon>Sophophora</taxon>
    </lineage>
</organism>
<name>A0A6I8UWA5_DROPS</name>
<evidence type="ECO:0000256" key="4">
    <source>
        <dbReference type="ARBA" id="ARBA00022618"/>
    </source>
</evidence>
<evidence type="ECO:0000256" key="10">
    <source>
        <dbReference type="SAM" id="Coils"/>
    </source>
</evidence>
<evidence type="ECO:0000256" key="7">
    <source>
        <dbReference type="ARBA" id="ARBA00023054"/>
    </source>
</evidence>
<dbReference type="RefSeq" id="XP_001361900.2">
    <property type="nucleotide sequence ID" value="XM_001361863.5"/>
</dbReference>
<keyword evidence="9" id="KW-0131">Cell cycle</keyword>
<dbReference type="InParanoid" id="A0A6I8UWA5"/>
<keyword evidence="4" id="KW-0132">Cell division</keyword>
<dbReference type="InterPro" id="IPR032733">
    <property type="entry name" value="HAUS3_N"/>
</dbReference>
<keyword evidence="5" id="KW-0493">Microtubule</keyword>
<evidence type="ECO:0000256" key="1">
    <source>
        <dbReference type="ARBA" id="ARBA00004186"/>
    </source>
</evidence>
<dbReference type="Bgee" id="FBgn0076773">
    <property type="expression patterns" value="Expressed in female reproductive system and 2 other cell types or tissues"/>
</dbReference>
<sequence length="573" mass="66425">MGDILSNCDLFKKLGIDSSNQWLLYDEKLEKFFKYLSVSITDSNILTEQEVLERDEMQHRANWLTGSELQLKQQEIEAENPGLLTHTQQDVDALSAVGAAIQEASDDYASLIENMANTKQTINNNLIELECAASALQNTEKILLGDCQEKAKQLEELLSENCKLSSEAKKAFISEPMPQLFMHQLPLEHYFLKCDSFMQYFTLYIKENFKIQKNNEFSTAEVNILHEKEKLESLERGIQYYALAFIKKKAKAKATQAIIDHLDLGQIHCLSVADMIRETHELQLLNEHHLKNIHDTLMNDVTSLVQQHTEQRIELVLYENTKEKLQRALRRRESDQQLTKIISDALSNAELVWIIIQLDLEKKRNSLDNFSEALCSQAQATWQRVQTMCSINSSHQGICSQFLQEIARQLAAHLGHNIQASEAKSCLYEYEKFGRLLSYAFQSMLNRKSSVTAHDQLSELKRLEQTLSPYVYDSPLEQPMLDNVRYLYAIYSVTQEQTRLDEKARHLRTEFQENIVGRMERDKFWRYKMLLWIWFLREPQRMLYAIDEVKKGAAKVAALTSNLRRPGGGLQRK</sequence>
<keyword evidence="3" id="KW-0963">Cytoplasm</keyword>
<dbReference type="FunCoup" id="A0A6I8UWA5">
    <property type="interactions" value="66"/>
</dbReference>
<evidence type="ECO:0000256" key="9">
    <source>
        <dbReference type="ARBA" id="ARBA00023306"/>
    </source>
</evidence>
<evidence type="ECO:0000256" key="6">
    <source>
        <dbReference type="ARBA" id="ARBA00022776"/>
    </source>
</evidence>
<keyword evidence="8" id="KW-0206">Cytoskeleton</keyword>
<evidence type="ECO:0000313" key="13">
    <source>
        <dbReference type="RefSeq" id="XP_001361900.2"/>
    </source>
</evidence>
<gene>
    <name evidence="13" type="primary">dgt3</name>
</gene>
<dbReference type="GO" id="GO:0051301">
    <property type="term" value="P:cell division"/>
    <property type="evidence" value="ECO:0007669"/>
    <property type="project" value="UniProtKB-KW"/>
</dbReference>
<dbReference type="AlphaFoldDB" id="A0A6I8UWA5"/>
<dbReference type="GO" id="GO:0005874">
    <property type="term" value="C:microtubule"/>
    <property type="evidence" value="ECO:0007669"/>
    <property type="project" value="UniProtKB-KW"/>
</dbReference>
<keyword evidence="6" id="KW-0498">Mitosis</keyword>
<reference evidence="12" key="1">
    <citation type="submission" date="2024-06" db="UniProtKB">
        <authorList>
            <consortium name="RefSeq"/>
        </authorList>
    </citation>
    <scope>NUCLEOTIDE SEQUENCE [LARGE SCALE GENOMIC DNA]</scope>
    <source>
        <strain evidence="12">MV2-25</strain>
    </source>
</reference>
<feature type="coiled-coil region" evidence="10">
    <location>
        <begin position="101"/>
        <end position="139"/>
    </location>
</feature>
<keyword evidence="12" id="KW-1185">Reference proteome</keyword>
<feature type="domain" description="HAUS augmin-like complex subunit 3 N-terminal" evidence="11">
    <location>
        <begin position="22"/>
        <end position="251"/>
    </location>
</feature>
<comment type="similarity">
    <text evidence="2">Belongs to the HAUS3 family.</text>
</comment>
<evidence type="ECO:0000256" key="8">
    <source>
        <dbReference type="ARBA" id="ARBA00023212"/>
    </source>
</evidence>
<comment type="subcellular location">
    <subcellularLocation>
        <location evidence="1">Cytoplasm</location>
        <location evidence="1">Cytoskeleton</location>
        <location evidence="1">Spindle</location>
    </subcellularLocation>
</comment>
<dbReference type="GO" id="GO:0005819">
    <property type="term" value="C:spindle"/>
    <property type="evidence" value="ECO:0007669"/>
    <property type="project" value="UniProtKB-SubCell"/>
</dbReference>
<dbReference type="Proteomes" id="UP000001819">
    <property type="component" value="Chromosome 3"/>
</dbReference>
<dbReference type="OMA" id="QWILYDE"/>
<evidence type="ECO:0000313" key="12">
    <source>
        <dbReference type="Proteomes" id="UP000001819"/>
    </source>
</evidence>
<dbReference type="GeneID" id="4805508"/>
<evidence type="ECO:0000256" key="5">
    <source>
        <dbReference type="ARBA" id="ARBA00022701"/>
    </source>
</evidence>
<reference evidence="13" key="2">
    <citation type="submission" date="2025-08" db="UniProtKB">
        <authorList>
            <consortium name="RefSeq"/>
        </authorList>
    </citation>
    <scope>IDENTIFICATION</scope>
    <source>
        <strain evidence="13">MV-25-SWS-2005</strain>
        <tissue evidence="13">Whole body</tissue>
    </source>
</reference>